<dbReference type="RefSeq" id="WP_148679595.1">
    <property type="nucleotide sequence ID" value="NZ_DUJS01000002.1"/>
</dbReference>
<dbReference type="NCBIfam" id="TIGR00055">
    <property type="entry name" value="uppS"/>
    <property type="match status" value="1"/>
</dbReference>
<comment type="function">
    <text evidence="4">Catalyzes the sequential condensation of isopentenyl diphosphate (IPP) with geranylgeranyl diphosphate (GGPP) to yield (2Z,6Z,10Z,14Z,18Z,22Z,26Z,30E,34E,38E)-undecaprenyl diphosphate (tritrans,heptacis-UPP). It is probably the precursor of glycosyl carrier lipids.</text>
</comment>
<evidence type="ECO:0000256" key="1">
    <source>
        <dbReference type="ARBA" id="ARBA00022679"/>
    </source>
</evidence>
<comment type="cofactor">
    <cofactor evidence="4">
        <name>Mg(2+)</name>
        <dbReference type="ChEBI" id="CHEBI:18420"/>
    </cofactor>
    <text evidence="4">Binds 2 magnesium ions per subunit.</text>
</comment>
<name>A0A832TAN0_9EURY</name>
<dbReference type="GeneID" id="1476868"/>
<comment type="similarity">
    <text evidence="4">Belongs to the UPP synthase family.</text>
</comment>
<dbReference type="GO" id="GO:0045547">
    <property type="term" value="F:ditrans,polycis-polyprenyl diphosphate synthase [(2E,6E)-farnesyl diphosphate specific] activity"/>
    <property type="evidence" value="ECO:0007669"/>
    <property type="project" value="TreeGrafter"/>
</dbReference>
<keyword evidence="1 4" id="KW-0808">Transferase</keyword>
<dbReference type="HAMAP" id="MF_01139">
    <property type="entry name" value="ISPT"/>
    <property type="match status" value="1"/>
</dbReference>
<feature type="binding site" evidence="4">
    <location>
        <position position="213"/>
    </location>
    <ligand>
        <name>Mg(2+)</name>
        <dbReference type="ChEBI" id="CHEBI:18420"/>
    </ligand>
</feature>
<evidence type="ECO:0000313" key="5">
    <source>
        <dbReference type="EMBL" id="HII70006.1"/>
    </source>
</evidence>
<dbReference type="InterPro" id="IPR036424">
    <property type="entry name" value="UPP_synth-like_sf"/>
</dbReference>
<feature type="binding site" evidence="4">
    <location>
        <begin position="200"/>
        <end position="202"/>
    </location>
    <ligand>
        <name>substrate</name>
    </ligand>
</feature>
<dbReference type="GO" id="GO:0016094">
    <property type="term" value="P:polyprenol biosynthetic process"/>
    <property type="evidence" value="ECO:0007669"/>
    <property type="project" value="TreeGrafter"/>
</dbReference>
<dbReference type="EC" id="2.5.1.89" evidence="4"/>
<comment type="caution">
    <text evidence="4">Lacks conserved residue(s) required for the propagation of feature annotation.</text>
</comment>
<dbReference type="EMBL" id="DUJS01000002">
    <property type="protein sequence ID" value="HII70006.1"/>
    <property type="molecule type" value="Genomic_DNA"/>
</dbReference>
<feature type="binding site" evidence="4">
    <location>
        <position position="194"/>
    </location>
    <ligand>
        <name>substrate</name>
    </ligand>
</feature>
<dbReference type="PROSITE" id="PS01066">
    <property type="entry name" value="UPP_SYNTHASE"/>
    <property type="match status" value="1"/>
</dbReference>
<reference evidence="5" key="1">
    <citation type="journal article" date="2020" name="bioRxiv">
        <title>A rank-normalized archaeal taxonomy based on genome phylogeny resolves widespread incomplete and uneven classifications.</title>
        <authorList>
            <person name="Rinke C."/>
            <person name="Chuvochina M."/>
            <person name="Mussig A.J."/>
            <person name="Chaumeil P.-A."/>
            <person name="Waite D.W."/>
            <person name="Whitman W.B."/>
            <person name="Parks D.H."/>
            <person name="Hugenholtz P."/>
        </authorList>
    </citation>
    <scope>NUCLEOTIDE SEQUENCE</scope>
    <source>
        <strain evidence="5">UBA8853</strain>
    </source>
</reference>
<dbReference type="Gene3D" id="3.40.1180.10">
    <property type="entry name" value="Decaprenyl diphosphate synthase-like"/>
    <property type="match status" value="1"/>
</dbReference>
<evidence type="ECO:0000256" key="4">
    <source>
        <dbReference type="HAMAP-Rule" id="MF_01139"/>
    </source>
</evidence>
<feature type="binding site" evidence="4">
    <location>
        <position position="29"/>
    </location>
    <ligand>
        <name>substrate</name>
    </ligand>
</feature>
<organism evidence="5 6">
    <name type="scientific">Methanopyrus kandleri</name>
    <dbReference type="NCBI Taxonomy" id="2320"/>
    <lineage>
        <taxon>Archaea</taxon>
        <taxon>Methanobacteriati</taxon>
        <taxon>Methanobacteriota</taxon>
        <taxon>Methanomada group</taxon>
        <taxon>Methanopyri</taxon>
        <taxon>Methanopyrales</taxon>
        <taxon>Methanopyraceae</taxon>
        <taxon>Methanopyrus</taxon>
    </lineage>
</organism>
<evidence type="ECO:0000256" key="2">
    <source>
        <dbReference type="ARBA" id="ARBA00022723"/>
    </source>
</evidence>
<dbReference type="Proteomes" id="UP000619545">
    <property type="component" value="Unassembled WGS sequence"/>
</dbReference>
<feature type="binding site" evidence="4">
    <location>
        <position position="24"/>
    </location>
    <ligand>
        <name>Mg(2+)</name>
        <dbReference type="ChEBI" id="CHEBI:18420"/>
    </ligand>
</feature>
<feature type="binding site" evidence="4">
    <location>
        <position position="75"/>
    </location>
    <ligand>
        <name>substrate</name>
    </ligand>
</feature>
<dbReference type="FunFam" id="3.40.1180.10:FF:000003">
    <property type="entry name" value="Isoprenyl transferase 2"/>
    <property type="match status" value="1"/>
</dbReference>
<keyword evidence="2 4" id="KW-0479">Metal-binding</keyword>
<gene>
    <name evidence="4 5" type="primary">uppS</name>
    <name evidence="5" type="ORF">HA336_02075</name>
</gene>
<comment type="catalytic activity">
    <reaction evidence="4">
        <text>geranylgeranyl diphosphate + 7 isopentenyl diphosphate = tri-trans,hepta-cis-undecaprenyl diphosphate + 7 diphosphate</text>
        <dbReference type="Rhea" id="RHEA:27622"/>
        <dbReference type="ChEBI" id="CHEBI:33019"/>
        <dbReference type="ChEBI" id="CHEBI:57533"/>
        <dbReference type="ChEBI" id="CHEBI:60388"/>
        <dbReference type="ChEBI" id="CHEBI:128769"/>
        <dbReference type="EC" id="2.5.1.89"/>
    </reaction>
</comment>
<dbReference type="InterPro" id="IPR001441">
    <property type="entry name" value="UPP_synth-like"/>
</dbReference>
<dbReference type="PANTHER" id="PTHR10291:SF43">
    <property type="entry name" value="DEHYDRODOLICHYL DIPHOSPHATE SYNTHASE COMPLEX SUBUNIT DHDDS"/>
    <property type="match status" value="1"/>
</dbReference>
<feature type="active site" evidence="4">
    <location>
        <position position="24"/>
    </location>
</feature>
<dbReference type="CDD" id="cd00475">
    <property type="entry name" value="Cis_IPPS"/>
    <property type="match status" value="1"/>
</dbReference>
<comment type="subunit">
    <text evidence="4">Homodimer.</text>
</comment>
<dbReference type="AlphaFoldDB" id="A0A832TAN0"/>
<evidence type="ECO:0000313" key="6">
    <source>
        <dbReference type="Proteomes" id="UP000619545"/>
    </source>
</evidence>
<sequence length="245" mass="29053">MYERILEEKVKEGRVPEHVGIIMDGNRRFARELGLEPWEGHRYGADKLEDVLEWCLDLGVKAVTVYALSTENLNRPKEELKRLFDLMEERFKALAESERIHRRKVAVRAVGRLHLLPTRVRRAIKKAERATKEYKDRFLNVAVAYGGRQEIIDAVREIAHDVKVGRLDPDEIDEGTFRKYVYVGDLPDPELIIRTSGEERLSNFLLWYSAYSELYFVDVYWPEFRKIDLLRAIREFQKRERRFGR</sequence>
<comment type="caution">
    <text evidence="5">The sequence shown here is derived from an EMBL/GenBank/DDBJ whole genome shotgun (WGS) entry which is preliminary data.</text>
</comment>
<accession>A0A832TAN0</accession>
<feature type="binding site" evidence="4">
    <location>
        <begin position="25"/>
        <end position="28"/>
    </location>
    <ligand>
        <name>substrate</name>
    </ligand>
</feature>
<dbReference type="Pfam" id="PF01255">
    <property type="entry name" value="Prenyltransf"/>
    <property type="match status" value="1"/>
</dbReference>
<dbReference type="SUPFAM" id="SSF64005">
    <property type="entry name" value="Undecaprenyl diphosphate synthase"/>
    <property type="match status" value="1"/>
</dbReference>
<dbReference type="GO" id="GO:0000287">
    <property type="term" value="F:magnesium ion binding"/>
    <property type="evidence" value="ECO:0007669"/>
    <property type="project" value="UniProtKB-UniRule"/>
</dbReference>
<proteinExistence type="inferred from homology"/>
<feature type="active site" description="Proton acceptor" evidence="4">
    <location>
        <position position="72"/>
    </location>
</feature>
<feature type="binding site" evidence="4">
    <location>
        <begin position="69"/>
        <end position="71"/>
    </location>
    <ligand>
        <name>substrate</name>
    </ligand>
</feature>
<evidence type="ECO:0000256" key="3">
    <source>
        <dbReference type="ARBA" id="ARBA00022842"/>
    </source>
</evidence>
<dbReference type="PANTHER" id="PTHR10291">
    <property type="entry name" value="DEHYDRODOLICHYL DIPHOSPHATE SYNTHASE FAMILY MEMBER"/>
    <property type="match status" value="1"/>
</dbReference>
<keyword evidence="3 4" id="KW-0460">Magnesium</keyword>
<dbReference type="InterPro" id="IPR018520">
    <property type="entry name" value="UPP_synth-like_CS"/>
</dbReference>
<protein>
    <recommendedName>
        <fullName evidence="4">Tritrans,polycis-undecaprenyl-diphosphate synthase (geranylgeranyl-diphosphate specific)</fullName>
        <ecNumber evidence="4">2.5.1.89</ecNumber>
    </recommendedName>
    <alternativeName>
        <fullName evidence="4">Undecaprenyl diphosphate synthase</fullName>
        <shortName evidence="4">UDS</shortName>
    </alternativeName>
    <alternativeName>
        <fullName evidence="4">Undecaprenyl pyrophosphate synthase</fullName>
        <shortName evidence="4">UPP synthase</shortName>
    </alternativeName>
</protein>
<feature type="binding site" evidence="4">
    <location>
        <position position="41"/>
    </location>
    <ligand>
        <name>substrate</name>
    </ligand>
</feature>